<protein>
    <submittedName>
        <fullName evidence="5">DegT/DnrJ/EryC1/StrS aminotransferase</fullName>
    </submittedName>
</protein>
<sequence>MLPVSEPCITERDIALVNDALKSGWISSAGMYLDLFEQRWAAYCGMPFGIAVSNGSVALDLAVGLLNLQPGDEVIMPTFTIISPAQSIVRAGGVPVLVDSEPHNWQMDAGQIEAKIGPRTKAILVVHIYGHPADMDLITDVARRHHLTVIEDAAEVHGAEYKGRRCGGLADISTFSFYANKLVTTGEGGMVLVRTPEHAERARSLRNLCFQKQQRFLHDELGYNYRMTNIQAALGVGQIDRMDGIVARKRAIAAAYAEQLRDVAGIRMQVEEAWAKSVYWVLGVVVGESTGVTAIMLADRLREAHIETRPFFLGMHQQPVFQKMGLFQGEQFPVADRLARQGVYLPSGLTITDEQIVSVTTTVRESLK</sequence>
<accession>B3EBP5</accession>
<dbReference type="InterPro" id="IPR015424">
    <property type="entry name" value="PyrdxlP-dep_Trfase"/>
</dbReference>
<evidence type="ECO:0000256" key="4">
    <source>
        <dbReference type="RuleBase" id="RU004508"/>
    </source>
</evidence>
<dbReference type="GO" id="GO:0008483">
    <property type="term" value="F:transaminase activity"/>
    <property type="evidence" value="ECO:0007669"/>
    <property type="project" value="UniProtKB-KW"/>
</dbReference>
<dbReference type="GO" id="GO:0030170">
    <property type="term" value="F:pyridoxal phosphate binding"/>
    <property type="evidence" value="ECO:0007669"/>
    <property type="project" value="TreeGrafter"/>
</dbReference>
<name>B3EBP5_TRIL1</name>
<dbReference type="PANTHER" id="PTHR30244:SF34">
    <property type="entry name" value="DTDP-4-AMINO-4,6-DIDEOXYGALACTOSE TRANSAMINASE"/>
    <property type="match status" value="1"/>
</dbReference>
<comment type="similarity">
    <text evidence="1 4">Belongs to the DegT/DnrJ/EryC1 family.</text>
</comment>
<proteinExistence type="inferred from homology"/>
<keyword evidence="5" id="KW-0808">Transferase</keyword>
<keyword evidence="3 4" id="KW-0663">Pyridoxal phosphate</keyword>
<organism evidence="5 6">
    <name type="scientific">Trichlorobacter lovleyi (strain ATCC BAA-1151 / DSM 17278 / SZ)</name>
    <name type="common">Geobacter lovleyi</name>
    <dbReference type="NCBI Taxonomy" id="398767"/>
    <lineage>
        <taxon>Bacteria</taxon>
        <taxon>Pseudomonadati</taxon>
        <taxon>Thermodesulfobacteriota</taxon>
        <taxon>Desulfuromonadia</taxon>
        <taxon>Geobacterales</taxon>
        <taxon>Geobacteraceae</taxon>
        <taxon>Trichlorobacter</taxon>
    </lineage>
</organism>
<dbReference type="PIRSF" id="PIRSF000390">
    <property type="entry name" value="PLP_StrS"/>
    <property type="match status" value="1"/>
</dbReference>
<dbReference type="HOGENOM" id="CLU_033332_2_4_7"/>
<dbReference type="InterPro" id="IPR015422">
    <property type="entry name" value="PyrdxlP-dep_Trfase_small"/>
</dbReference>
<dbReference type="AlphaFoldDB" id="B3EBP5"/>
<dbReference type="EMBL" id="CP001089">
    <property type="protein sequence ID" value="ACD97084.1"/>
    <property type="molecule type" value="Genomic_DNA"/>
</dbReference>
<dbReference type="InterPro" id="IPR015421">
    <property type="entry name" value="PyrdxlP-dep_Trfase_major"/>
</dbReference>
<feature type="active site" description="Proton acceptor" evidence="2">
    <location>
        <position position="181"/>
    </location>
</feature>
<dbReference type="PANTHER" id="PTHR30244">
    <property type="entry name" value="TRANSAMINASE"/>
    <property type="match status" value="1"/>
</dbReference>
<evidence type="ECO:0000313" key="6">
    <source>
        <dbReference type="Proteomes" id="UP000002420"/>
    </source>
</evidence>
<dbReference type="KEGG" id="glo:Glov_3378"/>
<reference evidence="5 6" key="1">
    <citation type="submission" date="2008-05" db="EMBL/GenBank/DDBJ databases">
        <title>Complete sequence of chromosome of Geobacter lovleyi SZ.</title>
        <authorList>
            <consortium name="US DOE Joint Genome Institute"/>
            <person name="Lucas S."/>
            <person name="Copeland A."/>
            <person name="Lapidus A."/>
            <person name="Glavina del Rio T."/>
            <person name="Dalin E."/>
            <person name="Tice H."/>
            <person name="Bruce D."/>
            <person name="Goodwin L."/>
            <person name="Pitluck S."/>
            <person name="Chertkov O."/>
            <person name="Meincke L."/>
            <person name="Brettin T."/>
            <person name="Detter J.C."/>
            <person name="Han C."/>
            <person name="Tapia R."/>
            <person name="Kuske C.R."/>
            <person name="Schmutz J."/>
            <person name="Larimer F."/>
            <person name="Land M."/>
            <person name="Hauser L."/>
            <person name="Kyrpides N."/>
            <person name="Mikhailova N."/>
            <person name="Sung Y."/>
            <person name="Fletcher K.E."/>
            <person name="Ritalahti K.M."/>
            <person name="Loeffler F.E."/>
            <person name="Richardson P."/>
        </authorList>
    </citation>
    <scope>NUCLEOTIDE SEQUENCE [LARGE SCALE GENOMIC DNA]</scope>
    <source>
        <strain evidence="6">ATCC BAA-1151 / DSM 17278 / SZ</strain>
    </source>
</reference>
<evidence type="ECO:0000256" key="3">
    <source>
        <dbReference type="PIRSR" id="PIRSR000390-2"/>
    </source>
</evidence>
<dbReference type="CDD" id="cd00616">
    <property type="entry name" value="AHBA_syn"/>
    <property type="match status" value="1"/>
</dbReference>
<dbReference type="Pfam" id="PF01041">
    <property type="entry name" value="DegT_DnrJ_EryC1"/>
    <property type="match status" value="1"/>
</dbReference>
<dbReference type="STRING" id="398767.Glov_3378"/>
<dbReference type="OrthoDB" id="9810913at2"/>
<feature type="modified residue" description="N6-(pyridoxal phosphate)lysine" evidence="3">
    <location>
        <position position="181"/>
    </location>
</feature>
<dbReference type="GO" id="GO:0000271">
    <property type="term" value="P:polysaccharide biosynthetic process"/>
    <property type="evidence" value="ECO:0007669"/>
    <property type="project" value="TreeGrafter"/>
</dbReference>
<evidence type="ECO:0000313" key="5">
    <source>
        <dbReference type="EMBL" id="ACD97084.1"/>
    </source>
</evidence>
<dbReference type="InterPro" id="IPR000653">
    <property type="entry name" value="DegT/StrS_aminotransferase"/>
</dbReference>
<evidence type="ECO:0000256" key="1">
    <source>
        <dbReference type="ARBA" id="ARBA00037999"/>
    </source>
</evidence>
<dbReference type="Proteomes" id="UP000002420">
    <property type="component" value="Chromosome"/>
</dbReference>
<gene>
    <name evidence="5" type="ordered locus">Glov_3378</name>
</gene>
<keyword evidence="5" id="KW-0032">Aminotransferase</keyword>
<evidence type="ECO:0000256" key="2">
    <source>
        <dbReference type="PIRSR" id="PIRSR000390-1"/>
    </source>
</evidence>
<keyword evidence="6" id="KW-1185">Reference proteome</keyword>
<dbReference type="RefSeq" id="WP_012471408.1">
    <property type="nucleotide sequence ID" value="NC_010814.1"/>
</dbReference>
<dbReference type="Gene3D" id="3.40.640.10">
    <property type="entry name" value="Type I PLP-dependent aspartate aminotransferase-like (Major domain)"/>
    <property type="match status" value="1"/>
</dbReference>
<dbReference type="eggNOG" id="COG0399">
    <property type="taxonomic scope" value="Bacteria"/>
</dbReference>
<dbReference type="SUPFAM" id="SSF53383">
    <property type="entry name" value="PLP-dependent transferases"/>
    <property type="match status" value="1"/>
</dbReference>
<dbReference type="Gene3D" id="3.90.1150.10">
    <property type="entry name" value="Aspartate Aminotransferase, domain 1"/>
    <property type="match status" value="1"/>
</dbReference>